<keyword evidence="3 6" id="KW-0479">Metal-binding</keyword>
<dbReference type="OrthoDB" id="1055148at2759"/>
<evidence type="ECO:0000256" key="2">
    <source>
        <dbReference type="ARBA" id="ARBA00022692"/>
    </source>
</evidence>
<dbReference type="PRINTS" id="PR00463">
    <property type="entry name" value="EP450I"/>
</dbReference>
<dbReference type="GO" id="GO:0005506">
    <property type="term" value="F:iron ion binding"/>
    <property type="evidence" value="ECO:0007669"/>
    <property type="project" value="InterPro"/>
</dbReference>
<comment type="cofactor">
    <cofactor evidence="6">
        <name>heme</name>
        <dbReference type="ChEBI" id="CHEBI:30413"/>
    </cofactor>
</comment>
<evidence type="ECO:0000256" key="1">
    <source>
        <dbReference type="ARBA" id="ARBA00004167"/>
    </source>
</evidence>
<gene>
    <name evidence="9" type="ORF">EJB05_22283</name>
</gene>
<evidence type="ECO:0000256" key="5">
    <source>
        <dbReference type="ARBA" id="ARBA00023136"/>
    </source>
</evidence>
<dbReference type="InterPro" id="IPR051103">
    <property type="entry name" value="Plant_metabolite_P450s"/>
</dbReference>
<organism evidence="9 10">
    <name type="scientific">Eragrostis curvula</name>
    <name type="common">weeping love grass</name>
    <dbReference type="NCBI Taxonomy" id="38414"/>
    <lineage>
        <taxon>Eukaryota</taxon>
        <taxon>Viridiplantae</taxon>
        <taxon>Streptophyta</taxon>
        <taxon>Embryophyta</taxon>
        <taxon>Tracheophyta</taxon>
        <taxon>Spermatophyta</taxon>
        <taxon>Magnoliopsida</taxon>
        <taxon>Liliopsida</taxon>
        <taxon>Poales</taxon>
        <taxon>Poaceae</taxon>
        <taxon>PACMAD clade</taxon>
        <taxon>Chloridoideae</taxon>
        <taxon>Eragrostideae</taxon>
        <taxon>Eragrostidinae</taxon>
        <taxon>Eragrostis</taxon>
    </lineage>
</organism>
<comment type="similarity">
    <text evidence="7">Belongs to the cytochrome P450 family.</text>
</comment>
<dbReference type="InterPro" id="IPR036396">
    <property type="entry name" value="Cyt_P450_sf"/>
</dbReference>
<keyword evidence="6 7" id="KW-0349">Heme</keyword>
<dbReference type="InterPro" id="IPR001128">
    <property type="entry name" value="Cyt_P450"/>
</dbReference>
<keyword evidence="6 7" id="KW-0408">Iron</keyword>
<feature type="non-terminal residue" evidence="9">
    <location>
        <position position="1"/>
    </location>
</feature>
<dbReference type="GO" id="GO:0016709">
    <property type="term" value="F:oxidoreductase activity, acting on paired donors, with incorporation or reduction of molecular oxygen, NAD(P)H as one donor, and incorporation of one atom of oxygen"/>
    <property type="evidence" value="ECO:0007669"/>
    <property type="project" value="TreeGrafter"/>
</dbReference>
<dbReference type="PROSITE" id="PS00086">
    <property type="entry name" value="CYTOCHROME_P450"/>
    <property type="match status" value="1"/>
</dbReference>
<dbReference type="PANTHER" id="PTHR24298:SF366">
    <property type="entry name" value="OS06G0328900 PROTEIN"/>
    <property type="match status" value="1"/>
</dbReference>
<keyword evidence="10" id="KW-1185">Reference proteome</keyword>
<protein>
    <submittedName>
        <fullName evidence="9">Uncharacterized protein</fullName>
    </submittedName>
</protein>
<dbReference type="AlphaFoldDB" id="A0A5J9V361"/>
<dbReference type="SUPFAM" id="SSF48264">
    <property type="entry name" value="Cytochrome P450"/>
    <property type="match status" value="1"/>
</dbReference>
<keyword evidence="2 8" id="KW-0812">Transmembrane</keyword>
<dbReference type="EMBL" id="RWGY01000011">
    <property type="protein sequence ID" value="TVU30652.1"/>
    <property type="molecule type" value="Genomic_DNA"/>
</dbReference>
<dbReference type="Pfam" id="PF00067">
    <property type="entry name" value="p450"/>
    <property type="match status" value="1"/>
</dbReference>
<dbReference type="Gramene" id="TVU30652">
    <property type="protein sequence ID" value="TVU30652"/>
    <property type="gene ID" value="EJB05_22283"/>
</dbReference>
<evidence type="ECO:0000256" key="4">
    <source>
        <dbReference type="ARBA" id="ARBA00022989"/>
    </source>
</evidence>
<keyword evidence="5 8" id="KW-0472">Membrane</keyword>
<feature type="binding site" description="axial binding residue" evidence="6">
    <location>
        <position position="447"/>
    </location>
    <ligand>
        <name>heme</name>
        <dbReference type="ChEBI" id="CHEBI:30413"/>
    </ligand>
    <ligandPart>
        <name>Fe</name>
        <dbReference type="ChEBI" id="CHEBI:18248"/>
    </ligandPart>
</feature>
<dbReference type="GO" id="GO:0020037">
    <property type="term" value="F:heme binding"/>
    <property type="evidence" value="ECO:0007669"/>
    <property type="project" value="InterPro"/>
</dbReference>
<dbReference type="Proteomes" id="UP000324897">
    <property type="component" value="Chromosome 1"/>
</dbReference>
<evidence type="ECO:0000313" key="9">
    <source>
        <dbReference type="EMBL" id="TVU30652.1"/>
    </source>
</evidence>
<accession>A0A5J9V361</accession>
<feature type="transmembrane region" description="Helical" evidence="8">
    <location>
        <begin position="6"/>
        <end position="26"/>
    </location>
</feature>
<keyword evidence="7" id="KW-0560">Oxidoreductase</keyword>
<evidence type="ECO:0000256" key="8">
    <source>
        <dbReference type="SAM" id="Phobius"/>
    </source>
</evidence>
<sequence>MERLINLMLPALPGLMVILLTGFLLFRRRWVVSSMLSELASAVVILSRPGGQGSTRRGLSIQVTDHAVAHRVLVQQSAAFLEHPANATPSTILSRNRHCNVFSAPYGPFWRAARRNMVAGVLHPSRLAQFAETRSRVLGSLVRSLIETSGVQAAVGESLHFPVYQVVAEMCFGKDVIASRLVGESGLRAMHKLQRDMLLALPSFTAVVMYPRIGKLLYPSRWGKLLDFRRRQEEFFLPLVAEIKSRRRKKASHDDTTSYVESLLDLRIHEVGASQPVTDGQLVSLISEFLGNASDSTGAALEWTMANFVKHPQIQKKLRAEINAAIACSAGEEESSGFIEEPDLARMPYLRAVVMETLRRHPTIPFLMRHVQGKEAAKALAVSRGLPRGGATVNFLVGKISRDPAVWSDPMAFCPDRFMPGGEGDCVDLTGTREIKMMPFGAGRRMCPGMTLAMFHLGYFVANLVREFEWLEVHGDQAAVDLAEFHGFPFTTMQRPLRARLVPLTRLAKSQ</sequence>
<dbReference type="PRINTS" id="PR00385">
    <property type="entry name" value="P450"/>
</dbReference>
<comment type="subcellular location">
    <subcellularLocation>
        <location evidence="1">Membrane</location>
        <topology evidence="1">Single-pass membrane protein</topology>
    </subcellularLocation>
</comment>
<evidence type="ECO:0000256" key="7">
    <source>
        <dbReference type="RuleBase" id="RU000461"/>
    </source>
</evidence>
<name>A0A5J9V361_9POAL</name>
<dbReference type="GO" id="GO:0016020">
    <property type="term" value="C:membrane"/>
    <property type="evidence" value="ECO:0007669"/>
    <property type="project" value="UniProtKB-SubCell"/>
</dbReference>
<dbReference type="Gene3D" id="1.10.630.10">
    <property type="entry name" value="Cytochrome P450"/>
    <property type="match status" value="1"/>
</dbReference>
<keyword evidence="7" id="KW-0503">Monooxygenase</keyword>
<evidence type="ECO:0000313" key="10">
    <source>
        <dbReference type="Proteomes" id="UP000324897"/>
    </source>
</evidence>
<evidence type="ECO:0000256" key="3">
    <source>
        <dbReference type="ARBA" id="ARBA00022723"/>
    </source>
</evidence>
<dbReference type="InterPro" id="IPR002401">
    <property type="entry name" value="Cyt_P450_E_grp-I"/>
</dbReference>
<dbReference type="InterPro" id="IPR017972">
    <property type="entry name" value="Cyt_P450_CS"/>
</dbReference>
<evidence type="ECO:0000256" key="6">
    <source>
        <dbReference type="PIRSR" id="PIRSR602401-1"/>
    </source>
</evidence>
<keyword evidence="4 8" id="KW-1133">Transmembrane helix</keyword>
<dbReference type="PANTHER" id="PTHR24298">
    <property type="entry name" value="FLAVONOID 3'-MONOOXYGENASE-RELATED"/>
    <property type="match status" value="1"/>
</dbReference>
<comment type="caution">
    <text evidence="9">The sequence shown here is derived from an EMBL/GenBank/DDBJ whole genome shotgun (WGS) entry which is preliminary data.</text>
</comment>
<reference evidence="9 10" key="1">
    <citation type="journal article" date="2019" name="Sci. Rep.">
        <title>A high-quality genome of Eragrostis curvula grass provides insights into Poaceae evolution and supports new strategies to enhance forage quality.</title>
        <authorList>
            <person name="Carballo J."/>
            <person name="Santos B.A.C.M."/>
            <person name="Zappacosta D."/>
            <person name="Garbus I."/>
            <person name="Selva J.P."/>
            <person name="Gallo C.A."/>
            <person name="Diaz A."/>
            <person name="Albertini E."/>
            <person name="Caccamo M."/>
            <person name="Echenique V."/>
        </authorList>
    </citation>
    <scope>NUCLEOTIDE SEQUENCE [LARGE SCALE GENOMIC DNA]</scope>
    <source>
        <strain evidence="10">cv. Victoria</strain>
        <tissue evidence="9">Leaf</tissue>
    </source>
</reference>
<proteinExistence type="inferred from homology"/>